<sequence>MEAAKGSSPFAFYAFYQLYAHLNPGKINTFSLEEIARILYPGFKIDYNEKTSLFITWKKKSNKHHRENTNEGSYLLRGCIGTFAKMPIAHGIEKYSLIASLEDRRFSPIQKRELPDLKCSCNILSHFKIIFQGGNNPNGDIFDWELGKHGIELYFKQPKTGTICSATFLPDVMPEQHWNKEDTFANLIEKAGYWGNISEIMNNFEIYFIKVIRYEGNKSSITFEEFEKKINGMDNKNTSSY</sequence>
<dbReference type="EMBL" id="OX365771">
    <property type="protein sequence ID" value="CAI4036574.1"/>
    <property type="molecule type" value="Genomic_DNA"/>
</dbReference>
<accession>A0AA35IUY5</accession>
<dbReference type="InterPro" id="IPR002733">
    <property type="entry name" value="AMMECR1_domain"/>
</dbReference>
<dbReference type="Gene3D" id="3.30.700.20">
    <property type="entry name" value="Hypothetical protein ph0010, domain 1"/>
    <property type="match status" value="1"/>
</dbReference>
<dbReference type="Gene3D" id="3.30.1490.150">
    <property type="entry name" value="Hypothetical protein ph0010, domain 2"/>
    <property type="match status" value="1"/>
</dbReference>
<dbReference type="RefSeq" id="XP_056079693.1">
    <property type="nucleotide sequence ID" value="XM_056225924.1"/>
</dbReference>
<dbReference type="SUPFAM" id="SSF143447">
    <property type="entry name" value="AMMECR1-like"/>
    <property type="match status" value="1"/>
</dbReference>
<dbReference type="PANTHER" id="PTHR13016:SF0">
    <property type="entry name" value="AMME SYNDROME CANDIDATE GENE 1 PROTEIN"/>
    <property type="match status" value="1"/>
</dbReference>
<protein>
    <recommendedName>
        <fullName evidence="1">AMMECR1 domain-containing protein</fullName>
    </recommendedName>
</protein>
<organism evidence="2 3">
    <name type="scientific">Saccharomyces mikatae IFO 1815</name>
    <dbReference type="NCBI Taxonomy" id="226126"/>
    <lineage>
        <taxon>Eukaryota</taxon>
        <taxon>Fungi</taxon>
        <taxon>Dikarya</taxon>
        <taxon>Ascomycota</taxon>
        <taxon>Saccharomycotina</taxon>
        <taxon>Saccharomycetes</taxon>
        <taxon>Saccharomycetales</taxon>
        <taxon>Saccharomycetaceae</taxon>
        <taxon>Saccharomyces</taxon>
    </lineage>
</organism>
<gene>
    <name evidence="2" type="primary">SMKI15G4220</name>
    <name evidence="2" type="ORF">SMKI_15G4220</name>
</gene>
<dbReference type="NCBIfam" id="TIGR00296">
    <property type="entry name" value="TIGR00296 family protein"/>
    <property type="match status" value="1"/>
</dbReference>
<evidence type="ECO:0000313" key="3">
    <source>
        <dbReference type="Proteomes" id="UP001161438"/>
    </source>
</evidence>
<dbReference type="InterPro" id="IPR023473">
    <property type="entry name" value="AMMECR1"/>
</dbReference>
<dbReference type="GeneID" id="80921482"/>
<feature type="domain" description="AMMECR1" evidence="1">
    <location>
        <begin position="5"/>
        <end position="230"/>
    </location>
</feature>
<keyword evidence="3" id="KW-1185">Reference proteome</keyword>
<dbReference type="InterPro" id="IPR036071">
    <property type="entry name" value="AMMECR1_dom_sf"/>
</dbReference>
<reference evidence="2" key="1">
    <citation type="submission" date="2022-10" db="EMBL/GenBank/DDBJ databases">
        <authorList>
            <person name="Byrne P K."/>
        </authorList>
    </citation>
    <scope>NUCLEOTIDE SEQUENCE</scope>
    <source>
        <strain evidence="2">IFO1815</strain>
    </source>
</reference>
<dbReference type="PANTHER" id="PTHR13016">
    <property type="entry name" value="AMMECR1 HOMOLOG"/>
    <property type="match status" value="1"/>
</dbReference>
<evidence type="ECO:0000259" key="1">
    <source>
        <dbReference type="PROSITE" id="PS51112"/>
    </source>
</evidence>
<name>A0AA35IUY5_SACMI</name>
<dbReference type="PROSITE" id="PS51112">
    <property type="entry name" value="AMMECR1"/>
    <property type="match status" value="1"/>
</dbReference>
<proteinExistence type="predicted"/>
<dbReference type="AlphaFoldDB" id="A0AA35IUY5"/>
<dbReference type="Pfam" id="PF01871">
    <property type="entry name" value="AMMECR1"/>
    <property type="match status" value="1"/>
</dbReference>
<evidence type="ECO:0000313" key="2">
    <source>
        <dbReference type="EMBL" id="CAI4036574.1"/>
    </source>
</evidence>
<dbReference type="InterPro" id="IPR027485">
    <property type="entry name" value="AMMECR1_N"/>
</dbReference>
<dbReference type="Proteomes" id="UP001161438">
    <property type="component" value="Chromosome 15"/>
</dbReference>